<dbReference type="VEuPathDB" id="FungiDB:FOIG_16675"/>
<accession>A0A2H3U388</accession>
<dbReference type="Proteomes" id="UP000219369">
    <property type="component" value="Unassembled WGS sequence"/>
</dbReference>
<dbReference type="VEuPathDB" id="FungiDB:FOXG_16815"/>
<dbReference type="Gene3D" id="3.30.710.10">
    <property type="entry name" value="Potassium Channel Kv1.1, Chain A"/>
    <property type="match status" value="1"/>
</dbReference>
<evidence type="ECO:0000259" key="2">
    <source>
        <dbReference type="PROSITE" id="PS50097"/>
    </source>
</evidence>
<evidence type="ECO:0000313" key="4">
    <source>
        <dbReference type="Proteomes" id="UP000219369"/>
    </source>
</evidence>
<gene>
    <name evidence="3" type="ORF">FRV6_16559</name>
</gene>
<dbReference type="VEuPathDB" id="FungiDB:FOC1_g10001938"/>
<dbReference type="AlphaFoldDB" id="A0A2H3U388"/>
<sequence length="272" mass="30656">MSLVLTNMEYTIHSAIVAHQSPVLSALVNGSFRESSERSVKWDNVDEIVFHNFWQLVYTGDYDTPEPLPPAADIPGNEKQEAYDPDEPEADVSEAFPIEDASEAETPDAPPTPAIKKKKKKKGAKRPGTPKTSLWLDFLCSWDYPEAFDVDLTLKDSANPLVHHAKVYTLADRYAISRLTDLCRLNLHRGLIAFAKKGEGYNIVVELVRYTFEKLVPDPLRDLVVHFSAWVVEHLWKIEESQELVGTYGILSKALVGTMLLRLDENDAPDMF</sequence>
<dbReference type="PANTHER" id="PTHR47843">
    <property type="entry name" value="BTB DOMAIN-CONTAINING PROTEIN-RELATED"/>
    <property type="match status" value="1"/>
</dbReference>
<dbReference type="VEuPathDB" id="FungiDB:FOIG_16636"/>
<dbReference type="Pfam" id="PF00651">
    <property type="entry name" value="BTB"/>
    <property type="match status" value="1"/>
</dbReference>
<dbReference type="InterPro" id="IPR011333">
    <property type="entry name" value="SKP1/BTB/POZ_sf"/>
</dbReference>
<feature type="region of interest" description="Disordered" evidence="1">
    <location>
        <begin position="65"/>
        <end position="129"/>
    </location>
</feature>
<dbReference type="PROSITE" id="PS50097">
    <property type="entry name" value="BTB"/>
    <property type="match status" value="1"/>
</dbReference>
<feature type="compositionally biased region" description="Acidic residues" evidence="1">
    <location>
        <begin position="83"/>
        <end position="92"/>
    </location>
</feature>
<dbReference type="OrthoDB" id="9997739at2759"/>
<dbReference type="VEuPathDB" id="FungiDB:HZS61_003179"/>
<dbReference type="InterPro" id="IPR000210">
    <property type="entry name" value="BTB/POZ_dom"/>
</dbReference>
<feature type="domain" description="BTB" evidence="2">
    <location>
        <begin position="1"/>
        <end position="66"/>
    </location>
</feature>
<name>A0A2H3U388_FUSOX</name>
<protein>
    <recommendedName>
        <fullName evidence="2">BTB domain-containing protein</fullName>
    </recommendedName>
</protein>
<feature type="compositionally biased region" description="Basic residues" evidence="1">
    <location>
        <begin position="115"/>
        <end position="125"/>
    </location>
</feature>
<dbReference type="VEuPathDB" id="FungiDB:FOC4_g10000802"/>
<reference evidence="4" key="1">
    <citation type="submission" date="2016-09" db="EMBL/GenBank/DDBJ databases">
        <authorList>
            <person name="Guldener U."/>
        </authorList>
    </citation>
    <scope>NUCLEOTIDE SEQUENCE [LARGE SCALE GENOMIC DNA]</scope>
    <source>
        <strain evidence="4">V64-1</strain>
    </source>
</reference>
<evidence type="ECO:0000313" key="3">
    <source>
        <dbReference type="EMBL" id="SCO92431.1"/>
    </source>
</evidence>
<proteinExistence type="predicted"/>
<evidence type="ECO:0000256" key="1">
    <source>
        <dbReference type="SAM" id="MobiDB-lite"/>
    </source>
</evidence>
<dbReference type="EMBL" id="FMJY01000011">
    <property type="protein sequence ID" value="SCO92431.1"/>
    <property type="molecule type" value="Genomic_DNA"/>
</dbReference>
<organism evidence="3 4">
    <name type="scientific">Fusarium oxysporum</name>
    <name type="common">Fusarium vascular wilt</name>
    <dbReference type="NCBI Taxonomy" id="5507"/>
    <lineage>
        <taxon>Eukaryota</taxon>
        <taxon>Fungi</taxon>
        <taxon>Dikarya</taxon>
        <taxon>Ascomycota</taxon>
        <taxon>Pezizomycotina</taxon>
        <taxon>Sordariomycetes</taxon>
        <taxon>Hypocreomycetidae</taxon>
        <taxon>Hypocreales</taxon>
        <taxon>Nectriaceae</taxon>
        <taxon>Fusarium</taxon>
        <taxon>Fusarium oxysporum species complex</taxon>
    </lineage>
</organism>
<dbReference type="SUPFAM" id="SSF54695">
    <property type="entry name" value="POZ domain"/>
    <property type="match status" value="1"/>
</dbReference>